<organism evidence="1 2">
    <name type="scientific">Amanita muscaria (strain Koide BX008)</name>
    <dbReference type="NCBI Taxonomy" id="946122"/>
    <lineage>
        <taxon>Eukaryota</taxon>
        <taxon>Fungi</taxon>
        <taxon>Dikarya</taxon>
        <taxon>Basidiomycota</taxon>
        <taxon>Agaricomycotina</taxon>
        <taxon>Agaricomycetes</taxon>
        <taxon>Agaricomycetidae</taxon>
        <taxon>Agaricales</taxon>
        <taxon>Pluteineae</taxon>
        <taxon>Amanitaceae</taxon>
        <taxon>Amanita</taxon>
    </lineage>
</organism>
<proteinExistence type="predicted"/>
<dbReference type="AlphaFoldDB" id="A0A0C2XFN6"/>
<dbReference type="STRING" id="946122.A0A0C2XFN6"/>
<dbReference type="OrthoDB" id="10250354at2759"/>
<dbReference type="Gene3D" id="2.60.260.20">
    <property type="entry name" value="Urease metallochaperone UreE, N-terminal domain"/>
    <property type="match status" value="1"/>
</dbReference>
<dbReference type="EMBL" id="KN818231">
    <property type="protein sequence ID" value="KIL67688.1"/>
    <property type="molecule type" value="Genomic_DNA"/>
</dbReference>
<dbReference type="InterPro" id="IPR008971">
    <property type="entry name" value="HSP40/DnaJ_pept-bd"/>
</dbReference>
<dbReference type="GO" id="GO:0051082">
    <property type="term" value="F:unfolded protein binding"/>
    <property type="evidence" value="ECO:0007669"/>
    <property type="project" value="InterPro"/>
</dbReference>
<dbReference type="Proteomes" id="UP000054549">
    <property type="component" value="Unassembled WGS sequence"/>
</dbReference>
<dbReference type="InParanoid" id="A0A0C2XFN6"/>
<evidence type="ECO:0000313" key="1">
    <source>
        <dbReference type="EMBL" id="KIL67688.1"/>
    </source>
</evidence>
<dbReference type="GO" id="GO:0006457">
    <property type="term" value="P:protein folding"/>
    <property type="evidence" value="ECO:0007669"/>
    <property type="project" value="InterPro"/>
</dbReference>
<dbReference type="HOGENOM" id="CLU_2440355_0_0_1"/>
<gene>
    <name evidence="1" type="ORF">M378DRAFT_273015</name>
</gene>
<sequence length="90" mass="9939">MSPLPLSLEDIFHGKRLCYRITRRYLSGKSKGVVLDVDVPAGCRSGTKQDLMFLVIDAKGASGMAAITTKMKAAEQSRDRDIQVMKVRLP</sequence>
<reference evidence="1 2" key="1">
    <citation type="submission" date="2014-04" db="EMBL/GenBank/DDBJ databases">
        <title>Evolutionary Origins and Diversification of the Mycorrhizal Mutualists.</title>
        <authorList>
            <consortium name="DOE Joint Genome Institute"/>
            <consortium name="Mycorrhizal Genomics Consortium"/>
            <person name="Kohler A."/>
            <person name="Kuo A."/>
            <person name="Nagy L.G."/>
            <person name="Floudas D."/>
            <person name="Copeland A."/>
            <person name="Barry K.W."/>
            <person name="Cichocki N."/>
            <person name="Veneault-Fourrey C."/>
            <person name="LaButti K."/>
            <person name="Lindquist E.A."/>
            <person name="Lipzen A."/>
            <person name="Lundell T."/>
            <person name="Morin E."/>
            <person name="Murat C."/>
            <person name="Riley R."/>
            <person name="Ohm R."/>
            <person name="Sun H."/>
            <person name="Tunlid A."/>
            <person name="Henrissat B."/>
            <person name="Grigoriev I.V."/>
            <person name="Hibbett D.S."/>
            <person name="Martin F."/>
        </authorList>
    </citation>
    <scope>NUCLEOTIDE SEQUENCE [LARGE SCALE GENOMIC DNA]</scope>
    <source>
        <strain evidence="1 2">Koide BX008</strain>
    </source>
</reference>
<evidence type="ECO:0000313" key="2">
    <source>
        <dbReference type="Proteomes" id="UP000054549"/>
    </source>
</evidence>
<dbReference type="SUPFAM" id="SSF49493">
    <property type="entry name" value="HSP40/DnaJ peptide-binding domain"/>
    <property type="match status" value="1"/>
</dbReference>
<keyword evidence="2" id="KW-1185">Reference proteome</keyword>
<name>A0A0C2XFN6_AMAMK</name>
<protein>
    <submittedName>
        <fullName evidence="1">Uncharacterized protein</fullName>
    </submittedName>
</protein>
<accession>A0A0C2XFN6</accession>